<organism evidence="2">
    <name type="scientific">hydrothermal vent metagenome</name>
    <dbReference type="NCBI Taxonomy" id="652676"/>
    <lineage>
        <taxon>unclassified sequences</taxon>
        <taxon>metagenomes</taxon>
        <taxon>ecological metagenomes</taxon>
    </lineage>
</organism>
<feature type="domain" description="AAA" evidence="1">
    <location>
        <begin position="3"/>
        <end position="178"/>
    </location>
</feature>
<name>A0A3B0XEU5_9ZZZZ</name>
<dbReference type="PIRSF" id="PIRSF009320">
    <property type="entry name" value="Nuc_binding_HP_1000"/>
    <property type="match status" value="1"/>
</dbReference>
<dbReference type="InterPro" id="IPR050678">
    <property type="entry name" value="DNA_Partitioning_ATPase"/>
</dbReference>
<proteinExistence type="predicted"/>
<reference evidence="2" key="1">
    <citation type="submission" date="2018-06" db="EMBL/GenBank/DDBJ databases">
        <authorList>
            <person name="Zhirakovskaya E."/>
        </authorList>
    </citation>
    <scope>NUCLEOTIDE SEQUENCE</scope>
</reference>
<dbReference type="Pfam" id="PF13614">
    <property type="entry name" value="AAA_31"/>
    <property type="match status" value="1"/>
</dbReference>
<dbReference type="InterPro" id="IPR027417">
    <property type="entry name" value="P-loop_NTPase"/>
</dbReference>
<evidence type="ECO:0000313" key="2">
    <source>
        <dbReference type="EMBL" id="VAW61637.1"/>
    </source>
</evidence>
<dbReference type="PANTHER" id="PTHR13696">
    <property type="entry name" value="P-LOOP CONTAINING NUCLEOSIDE TRIPHOSPHATE HYDROLASE"/>
    <property type="match status" value="1"/>
</dbReference>
<evidence type="ECO:0000259" key="1">
    <source>
        <dbReference type="Pfam" id="PF13614"/>
    </source>
</evidence>
<sequence length="265" mass="28824">MARIIAVTNQKGGVGKTTTSVNLAASLAVTRKRVLLVDLDPQGNATMGSGVDKNELEISVLDVLLAEEEIQNCIHRLEEIGYDILPANGDLTVAEVELMSTQGREARLRNALQQIEANYDFIIIDCPPSLNMLTLNALVSAQGVLIPMQCEYYALEGLSSLMETVEQVRSSVNPGLEIEGLLRTMYDPRNKLATDVSAQLIEHFGDQVYRTVVPRNVRLAEAPSHGVPVLNYDKTSRGALAYFSLAGEVIRKQVKTPPPAQPAVA</sequence>
<dbReference type="CDD" id="cd02042">
    <property type="entry name" value="ParAB_family"/>
    <property type="match status" value="1"/>
</dbReference>
<dbReference type="InterPro" id="IPR025669">
    <property type="entry name" value="AAA_dom"/>
</dbReference>
<accession>A0A3B0XEU5</accession>
<dbReference type="FunFam" id="3.40.50.300:FF:000285">
    <property type="entry name" value="Sporulation initiation inhibitor Soj"/>
    <property type="match status" value="1"/>
</dbReference>
<protein>
    <submittedName>
        <fullName evidence="2">Chromosome (Plasmid) partitioning protein ParA</fullName>
    </submittedName>
</protein>
<dbReference type="PANTHER" id="PTHR13696:SF52">
    <property type="entry name" value="PARA FAMILY PROTEIN CT_582"/>
    <property type="match status" value="1"/>
</dbReference>
<dbReference type="AlphaFoldDB" id="A0A3B0XEU5"/>
<dbReference type="SUPFAM" id="SSF52540">
    <property type="entry name" value="P-loop containing nucleoside triphosphate hydrolases"/>
    <property type="match status" value="1"/>
</dbReference>
<gene>
    <name evidence="2" type="ORF">MNBD_GAMMA09-3844</name>
</gene>
<dbReference type="Gene3D" id="3.40.50.300">
    <property type="entry name" value="P-loop containing nucleotide triphosphate hydrolases"/>
    <property type="match status" value="1"/>
</dbReference>
<dbReference type="EMBL" id="UOFI01000014">
    <property type="protein sequence ID" value="VAW61637.1"/>
    <property type="molecule type" value="Genomic_DNA"/>
</dbReference>